<accession>A0AA36IZ57</accession>
<keyword evidence="3" id="KW-1185">Reference proteome</keyword>
<evidence type="ECO:0000313" key="2">
    <source>
        <dbReference type="EMBL" id="CAJ1396655.1"/>
    </source>
</evidence>
<feature type="region of interest" description="Disordered" evidence="1">
    <location>
        <begin position="266"/>
        <end position="295"/>
    </location>
</feature>
<organism evidence="2 3">
    <name type="scientific">Effrenium voratum</name>
    <dbReference type="NCBI Taxonomy" id="2562239"/>
    <lineage>
        <taxon>Eukaryota</taxon>
        <taxon>Sar</taxon>
        <taxon>Alveolata</taxon>
        <taxon>Dinophyceae</taxon>
        <taxon>Suessiales</taxon>
        <taxon>Symbiodiniaceae</taxon>
        <taxon>Effrenium</taxon>
    </lineage>
</organism>
<sequence>MAQQQATHVWIWDPVDNNSFIHPGENPNNDEALAKQRFVEKVCGPRIARLSKAKLLDRKGTTSMVAREDGSNHEVPMSRVLPWIEGLLVLQEIEDSDSPPAWFTDHFREILEKERIKYAKSVIPGALYVERKLTLQAVTGAKYDLDDHQYNFRREKVNQDEPIPEATDEELAPGFWKIHDITGYMPPWEAFCHQKCGLYQDFYQVRWDRPFLEADYSRVENGCVGVPGATWEPDECLPPHLDALRVREKKLWAKKRKEQELLEVANKAAKRSRSDASLVDSSSPQADKPPPKMARYRRDGKLLIPDMFRSKIGHDFAPEAMDDRSSNIRVGWPRKAEEYPEGFGCAAPPGFCLPGCDCMDDQRPQKPWETVKNWLEDPQRSSEAQASIEHLSAQQRFVRRRGQVSKQCIFETTLTLTYDHTQTRAAYALAQEVELQIKTALKDVPLSALMDATDQVRIPAVAYLKSGEDYAPVRFELSPTSTARAWATIGPEDGLLKCHVAPATRPATVQVELHYPEACSAVLNLLVTSSERPAWRTGTAGVVAKFQDVQTCPLARNARIVLQEHLSKVYNFDLRAPKEVLFGQWLGCMELLLRMLRSLAMANVVKPEGLSKPPPRAALAR</sequence>
<gene>
    <name evidence="2" type="ORF">EVOR1521_LOCUS20849</name>
</gene>
<protein>
    <submittedName>
        <fullName evidence="2">Uncharacterized protein</fullName>
    </submittedName>
</protein>
<dbReference type="Proteomes" id="UP001178507">
    <property type="component" value="Unassembled WGS sequence"/>
</dbReference>
<reference evidence="2" key="1">
    <citation type="submission" date="2023-08" db="EMBL/GenBank/DDBJ databases">
        <authorList>
            <person name="Chen Y."/>
            <person name="Shah S."/>
            <person name="Dougan E. K."/>
            <person name="Thang M."/>
            <person name="Chan C."/>
        </authorList>
    </citation>
    <scope>NUCLEOTIDE SEQUENCE</scope>
</reference>
<evidence type="ECO:0000256" key="1">
    <source>
        <dbReference type="SAM" id="MobiDB-lite"/>
    </source>
</evidence>
<dbReference type="AlphaFoldDB" id="A0AA36IZ57"/>
<evidence type="ECO:0000313" key="3">
    <source>
        <dbReference type="Proteomes" id="UP001178507"/>
    </source>
</evidence>
<proteinExistence type="predicted"/>
<dbReference type="EMBL" id="CAUJNA010003239">
    <property type="protein sequence ID" value="CAJ1396655.1"/>
    <property type="molecule type" value="Genomic_DNA"/>
</dbReference>
<comment type="caution">
    <text evidence="2">The sequence shown here is derived from an EMBL/GenBank/DDBJ whole genome shotgun (WGS) entry which is preliminary data.</text>
</comment>
<name>A0AA36IZ57_9DINO</name>